<gene>
    <name evidence="8" type="ORF">PV327_005988</name>
</gene>
<dbReference type="GO" id="GO:0005930">
    <property type="term" value="C:axoneme"/>
    <property type="evidence" value="ECO:0007669"/>
    <property type="project" value="UniProtKB-SubCell"/>
</dbReference>
<dbReference type="InterPro" id="IPR029416">
    <property type="entry name" value="CFAP300"/>
</dbReference>
<keyword evidence="5" id="KW-0963">Cytoplasm</keyword>
<comment type="subcellular location">
    <subcellularLocation>
        <location evidence="2">Cytoplasm</location>
        <location evidence="2">Cytoskeleton</location>
        <location evidence="2">Cilium axoneme</location>
    </subcellularLocation>
</comment>
<dbReference type="Pfam" id="PF14926">
    <property type="entry name" value="CFAP300"/>
    <property type="match status" value="1"/>
</dbReference>
<comment type="similarity">
    <text evidence="3">Belongs to the CFAP300 family.</text>
</comment>
<accession>A0AA39G3C7</accession>
<evidence type="ECO:0000256" key="1">
    <source>
        <dbReference type="ARBA" id="ARBA00002404"/>
    </source>
</evidence>
<keyword evidence="9" id="KW-1185">Reference proteome</keyword>
<name>A0AA39G3C7_MICHY</name>
<evidence type="ECO:0000256" key="2">
    <source>
        <dbReference type="ARBA" id="ARBA00004430"/>
    </source>
</evidence>
<evidence type="ECO:0000256" key="7">
    <source>
        <dbReference type="ARBA" id="ARBA00023273"/>
    </source>
</evidence>
<evidence type="ECO:0000256" key="3">
    <source>
        <dbReference type="ARBA" id="ARBA00009205"/>
    </source>
</evidence>
<keyword evidence="7" id="KW-0966">Cell projection</keyword>
<evidence type="ECO:0000256" key="4">
    <source>
        <dbReference type="ARBA" id="ARBA00022174"/>
    </source>
</evidence>
<evidence type="ECO:0000256" key="5">
    <source>
        <dbReference type="ARBA" id="ARBA00022490"/>
    </source>
</evidence>
<organism evidence="8 9">
    <name type="scientific">Microctonus hyperodae</name>
    <name type="common">Parasitoid wasp</name>
    <dbReference type="NCBI Taxonomy" id="165561"/>
    <lineage>
        <taxon>Eukaryota</taxon>
        <taxon>Metazoa</taxon>
        <taxon>Ecdysozoa</taxon>
        <taxon>Arthropoda</taxon>
        <taxon>Hexapoda</taxon>
        <taxon>Insecta</taxon>
        <taxon>Pterygota</taxon>
        <taxon>Neoptera</taxon>
        <taxon>Endopterygota</taxon>
        <taxon>Hymenoptera</taxon>
        <taxon>Apocrita</taxon>
        <taxon>Ichneumonoidea</taxon>
        <taxon>Braconidae</taxon>
        <taxon>Euphorinae</taxon>
        <taxon>Microctonus</taxon>
    </lineage>
</organism>
<sequence>MDVAITPKYSFVPITEKKYQGLSDKRTQDLLQKWGIKLQIQQFLFNETFHQYHKYDLAKAFFQDRIVANNLKTWTKNSYAITGLIASDIEIKQIPCTITSMTFFDKLKDSKNNIVNDSDHIRQRFDIEIDGILVSNNLRGMLLDTECDEYNLYSKDERDEFIFRLFQLLVLGGEYCQYEDNLKPYLEVTKSIYKDLVRVRKDETDNMFISTMVLQVVAKKESPYFPMNPDHPQNVGFLFVDETNREITTFLHQYSGF</sequence>
<keyword evidence="6" id="KW-0206">Cytoskeleton</keyword>
<comment type="caution">
    <text evidence="8">The sequence shown here is derived from an EMBL/GenBank/DDBJ whole genome shotgun (WGS) entry which is preliminary data.</text>
</comment>
<reference evidence="8" key="1">
    <citation type="journal article" date="2023" name="bioRxiv">
        <title>Scaffold-level genome assemblies of two parasitoid biocontrol wasps reveal the parthenogenesis mechanism and an associated novel virus.</title>
        <authorList>
            <person name="Inwood S."/>
            <person name="Skelly J."/>
            <person name="Guhlin J."/>
            <person name="Harrop T."/>
            <person name="Goldson S."/>
            <person name="Dearden P."/>
        </authorList>
    </citation>
    <scope>NUCLEOTIDE SEQUENCE</scope>
    <source>
        <strain evidence="8">Lincoln</strain>
        <tissue evidence="8">Whole body</tissue>
    </source>
</reference>
<protein>
    <recommendedName>
        <fullName evidence="4">Cilia- and flagella-associated protein 300</fullName>
    </recommendedName>
</protein>
<reference evidence="8" key="2">
    <citation type="submission" date="2023-03" db="EMBL/GenBank/DDBJ databases">
        <authorList>
            <person name="Inwood S.N."/>
            <person name="Skelly J.G."/>
            <person name="Guhlin J."/>
            <person name="Harrop T.W.R."/>
            <person name="Goldson S.G."/>
            <person name="Dearden P.K."/>
        </authorList>
    </citation>
    <scope>NUCLEOTIDE SEQUENCE</scope>
    <source>
        <strain evidence="8">Lincoln</strain>
        <tissue evidence="8">Whole body</tissue>
    </source>
</reference>
<dbReference type="EMBL" id="JAQQBR010000003">
    <property type="protein sequence ID" value="KAK0180335.1"/>
    <property type="molecule type" value="Genomic_DNA"/>
</dbReference>
<dbReference type="PANTHER" id="PTHR31078">
    <property type="entry name" value="CILIA- AND FLAGELLA-ASSOCIATED PROTEIN 300"/>
    <property type="match status" value="1"/>
</dbReference>
<evidence type="ECO:0000256" key="6">
    <source>
        <dbReference type="ARBA" id="ARBA00023212"/>
    </source>
</evidence>
<dbReference type="Proteomes" id="UP001168972">
    <property type="component" value="Unassembled WGS sequence"/>
</dbReference>
<comment type="function">
    <text evidence="1">Cilium- and flagellum-specific protein that plays a role in axonemal structure organization and motility. May play a role in outer and inner dynein arm assembly.</text>
</comment>
<evidence type="ECO:0000313" key="8">
    <source>
        <dbReference type="EMBL" id="KAK0180335.1"/>
    </source>
</evidence>
<proteinExistence type="inferred from homology"/>
<dbReference type="AlphaFoldDB" id="A0AA39G3C7"/>
<dbReference type="PANTHER" id="PTHR31078:SF1">
    <property type="entry name" value="CILIA- AND FLAGELLA-ASSOCIATED PROTEIN 300"/>
    <property type="match status" value="1"/>
</dbReference>
<evidence type="ECO:0000313" key="9">
    <source>
        <dbReference type="Proteomes" id="UP001168972"/>
    </source>
</evidence>